<dbReference type="GO" id="GO:0006508">
    <property type="term" value="P:proteolysis"/>
    <property type="evidence" value="ECO:0007669"/>
    <property type="project" value="InterPro"/>
</dbReference>
<dbReference type="GO" id="GO:0097169">
    <property type="term" value="C:AIM2 inflammasome complex"/>
    <property type="evidence" value="ECO:0007669"/>
    <property type="project" value="TreeGrafter"/>
</dbReference>
<dbReference type="Gene3D" id="1.10.533.10">
    <property type="entry name" value="Death Domain, Fas"/>
    <property type="match status" value="1"/>
</dbReference>
<proteinExistence type="predicted"/>
<evidence type="ECO:0000313" key="2">
    <source>
        <dbReference type="Ensembl" id="ENSATEP00000021511.2"/>
    </source>
</evidence>
<dbReference type="PANTHER" id="PTHR47901">
    <property type="entry name" value="CASPASE RECRUITMENT DOMAIN-CONTAINING PROTEIN 18"/>
    <property type="match status" value="1"/>
</dbReference>
<dbReference type="PANTHER" id="PTHR47901:SF3">
    <property type="entry name" value="CASPASE-1"/>
    <property type="match status" value="1"/>
</dbReference>
<reference evidence="2" key="3">
    <citation type="submission" date="2025-09" db="UniProtKB">
        <authorList>
            <consortium name="Ensembl"/>
        </authorList>
    </citation>
    <scope>IDENTIFICATION</scope>
</reference>
<dbReference type="InParanoid" id="A0A3Q1JZ23"/>
<sequence length="91" mass="10193">MDSETQKLAAVRTQFVSRVSQPVLCKLLDKLLEDRVITEDEMEVISITAHRAEKARMLIDTVRRKGSEASSALISALCEEDPCISTELKLM</sequence>
<dbReference type="SUPFAM" id="SSF47986">
    <property type="entry name" value="DEATH domain"/>
    <property type="match status" value="1"/>
</dbReference>
<feature type="domain" description="CARD" evidence="1">
    <location>
        <begin position="1"/>
        <end position="91"/>
    </location>
</feature>
<dbReference type="GO" id="GO:0004197">
    <property type="term" value="F:cysteine-type endopeptidase activity"/>
    <property type="evidence" value="ECO:0007669"/>
    <property type="project" value="InterPro"/>
</dbReference>
<reference evidence="2" key="1">
    <citation type="submission" date="2021-04" db="EMBL/GenBank/DDBJ databases">
        <authorList>
            <consortium name="Wellcome Sanger Institute Data Sharing"/>
        </authorList>
    </citation>
    <scope>NUCLEOTIDE SEQUENCE [LARGE SCALE GENOMIC DNA]</scope>
</reference>
<dbReference type="GO" id="GO:0050727">
    <property type="term" value="P:regulation of inflammatory response"/>
    <property type="evidence" value="ECO:0007669"/>
    <property type="project" value="TreeGrafter"/>
</dbReference>
<dbReference type="PROSITE" id="PS50209">
    <property type="entry name" value="CARD"/>
    <property type="match status" value="1"/>
</dbReference>
<evidence type="ECO:0000313" key="3">
    <source>
        <dbReference type="Proteomes" id="UP000265040"/>
    </source>
</evidence>
<dbReference type="GeneTree" id="ENSGT00970000193497"/>
<dbReference type="GO" id="GO:0042981">
    <property type="term" value="P:regulation of apoptotic process"/>
    <property type="evidence" value="ECO:0007669"/>
    <property type="project" value="InterPro"/>
</dbReference>
<dbReference type="STRING" id="64144.ENSATEP00000021511"/>
<dbReference type="InterPro" id="IPR001315">
    <property type="entry name" value="CARD"/>
</dbReference>
<protein>
    <recommendedName>
        <fullName evidence="1">CARD domain-containing protein</fullName>
    </recommendedName>
</protein>
<dbReference type="Ensembl" id="ENSATET00000021870.2">
    <property type="protein sequence ID" value="ENSATEP00000021511.2"/>
    <property type="gene ID" value="ENSATEG00000014905.2"/>
</dbReference>
<dbReference type="Pfam" id="PF00619">
    <property type="entry name" value="CARD"/>
    <property type="match status" value="1"/>
</dbReference>
<organism evidence="2 3">
    <name type="scientific">Anabas testudineus</name>
    <name type="common">Climbing perch</name>
    <name type="synonym">Anthias testudineus</name>
    <dbReference type="NCBI Taxonomy" id="64144"/>
    <lineage>
        <taxon>Eukaryota</taxon>
        <taxon>Metazoa</taxon>
        <taxon>Chordata</taxon>
        <taxon>Craniata</taxon>
        <taxon>Vertebrata</taxon>
        <taxon>Euteleostomi</taxon>
        <taxon>Actinopterygii</taxon>
        <taxon>Neopterygii</taxon>
        <taxon>Teleostei</taxon>
        <taxon>Neoteleostei</taxon>
        <taxon>Acanthomorphata</taxon>
        <taxon>Anabantaria</taxon>
        <taxon>Anabantiformes</taxon>
        <taxon>Anabantoidei</taxon>
        <taxon>Anabantidae</taxon>
        <taxon>Anabas</taxon>
    </lineage>
</organism>
<reference evidence="2" key="2">
    <citation type="submission" date="2025-08" db="UniProtKB">
        <authorList>
            <consortium name="Ensembl"/>
        </authorList>
    </citation>
    <scope>IDENTIFICATION</scope>
</reference>
<accession>A0A3Q1JZ23</accession>
<name>A0A3Q1JZ23_ANATE</name>
<dbReference type="GO" id="GO:0072559">
    <property type="term" value="C:NLRP3 inflammasome complex"/>
    <property type="evidence" value="ECO:0007669"/>
    <property type="project" value="TreeGrafter"/>
</dbReference>
<dbReference type="SMART" id="SM00114">
    <property type="entry name" value="CARD"/>
    <property type="match status" value="1"/>
</dbReference>
<dbReference type="InterPro" id="IPR011029">
    <property type="entry name" value="DEATH-like_dom_sf"/>
</dbReference>
<dbReference type="InterPro" id="IPR002398">
    <property type="entry name" value="Pept_C14"/>
</dbReference>
<dbReference type="GO" id="GO:0072557">
    <property type="term" value="C:IPAF inflammasome complex"/>
    <property type="evidence" value="ECO:0007669"/>
    <property type="project" value="TreeGrafter"/>
</dbReference>
<dbReference type="OrthoDB" id="8891580at2759"/>
<dbReference type="AlphaFoldDB" id="A0A3Q1JZ23"/>
<evidence type="ECO:0000259" key="1">
    <source>
        <dbReference type="PROSITE" id="PS50209"/>
    </source>
</evidence>
<dbReference type="Proteomes" id="UP000265040">
    <property type="component" value="Chromosome 2"/>
</dbReference>
<keyword evidence="3" id="KW-1185">Reference proteome</keyword>